<dbReference type="AlphaFoldDB" id="A0A0A9BTB7"/>
<protein>
    <submittedName>
        <fullName evidence="1">Uncharacterized protein</fullName>
    </submittedName>
</protein>
<reference evidence="1" key="1">
    <citation type="submission" date="2014-09" db="EMBL/GenBank/DDBJ databases">
        <authorList>
            <person name="Magalhaes I.L.F."/>
            <person name="Oliveira U."/>
            <person name="Santos F.R."/>
            <person name="Vidigal T.H.D.A."/>
            <person name="Brescovit A.D."/>
            <person name="Santos A.J."/>
        </authorList>
    </citation>
    <scope>NUCLEOTIDE SEQUENCE</scope>
    <source>
        <tissue evidence="1">Shoot tissue taken approximately 20 cm above the soil surface</tissue>
    </source>
</reference>
<organism evidence="1">
    <name type="scientific">Arundo donax</name>
    <name type="common">Giant reed</name>
    <name type="synonym">Donax arundinaceus</name>
    <dbReference type="NCBI Taxonomy" id="35708"/>
    <lineage>
        <taxon>Eukaryota</taxon>
        <taxon>Viridiplantae</taxon>
        <taxon>Streptophyta</taxon>
        <taxon>Embryophyta</taxon>
        <taxon>Tracheophyta</taxon>
        <taxon>Spermatophyta</taxon>
        <taxon>Magnoliopsida</taxon>
        <taxon>Liliopsida</taxon>
        <taxon>Poales</taxon>
        <taxon>Poaceae</taxon>
        <taxon>PACMAD clade</taxon>
        <taxon>Arundinoideae</taxon>
        <taxon>Arundineae</taxon>
        <taxon>Arundo</taxon>
    </lineage>
</organism>
<proteinExistence type="predicted"/>
<accession>A0A0A9BTB7</accession>
<dbReference type="EMBL" id="GBRH01232452">
    <property type="protein sequence ID" value="JAD65443.1"/>
    <property type="molecule type" value="Transcribed_RNA"/>
</dbReference>
<reference evidence="1" key="2">
    <citation type="journal article" date="2015" name="Data Brief">
        <title>Shoot transcriptome of the giant reed, Arundo donax.</title>
        <authorList>
            <person name="Barrero R.A."/>
            <person name="Guerrero F.D."/>
            <person name="Moolhuijzen P."/>
            <person name="Goolsby J.A."/>
            <person name="Tidwell J."/>
            <person name="Bellgard S.E."/>
            <person name="Bellgard M.I."/>
        </authorList>
    </citation>
    <scope>NUCLEOTIDE SEQUENCE</scope>
    <source>
        <tissue evidence="1">Shoot tissue taken approximately 20 cm above the soil surface</tissue>
    </source>
</reference>
<name>A0A0A9BTB7_ARUDO</name>
<evidence type="ECO:0000313" key="1">
    <source>
        <dbReference type="EMBL" id="JAD65443.1"/>
    </source>
</evidence>
<sequence>MTPSIYVLSQAHGSHIVIWRAAWTRRQYPKTSERQKQLVR</sequence>